<dbReference type="EMBL" id="HACG01040857">
    <property type="protein sequence ID" value="CEK87722.1"/>
    <property type="molecule type" value="Transcribed_RNA"/>
</dbReference>
<evidence type="ECO:0000259" key="1">
    <source>
        <dbReference type="Pfam" id="PF11945"/>
    </source>
</evidence>
<protein>
    <recommendedName>
        <fullName evidence="1">WASH1 WAHD domain-containing protein</fullName>
    </recommendedName>
</protein>
<accession>A0A0B7B4B2</accession>
<proteinExistence type="predicted"/>
<feature type="domain" description="WASH1 WAHD" evidence="1">
    <location>
        <begin position="7"/>
        <end position="40"/>
    </location>
</feature>
<sequence>MTIMGSQGFNVPTIPPDLRREETIHQIADALEYLDKVAMKYLLELENEL</sequence>
<organism evidence="2">
    <name type="scientific">Arion vulgaris</name>
    <dbReference type="NCBI Taxonomy" id="1028688"/>
    <lineage>
        <taxon>Eukaryota</taxon>
        <taxon>Metazoa</taxon>
        <taxon>Spiralia</taxon>
        <taxon>Lophotrochozoa</taxon>
        <taxon>Mollusca</taxon>
        <taxon>Gastropoda</taxon>
        <taxon>Heterobranchia</taxon>
        <taxon>Euthyneura</taxon>
        <taxon>Panpulmonata</taxon>
        <taxon>Eupulmonata</taxon>
        <taxon>Stylommatophora</taxon>
        <taxon>Helicina</taxon>
        <taxon>Arionoidea</taxon>
        <taxon>Arionidae</taxon>
        <taxon>Arion</taxon>
    </lineage>
</organism>
<dbReference type="InterPro" id="IPR021854">
    <property type="entry name" value="WASH1_WAHD"/>
</dbReference>
<dbReference type="AlphaFoldDB" id="A0A0B7B4B2"/>
<evidence type="ECO:0000313" key="2">
    <source>
        <dbReference type="EMBL" id="CEK87722.1"/>
    </source>
</evidence>
<gene>
    <name evidence="2" type="primary">ORF161073</name>
</gene>
<reference evidence="2" key="1">
    <citation type="submission" date="2014-12" db="EMBL/GenBank/DDBJ databases">
        <title>Insight into the proteome of Arion vulgaris.</title>
        <authorList>
            <person name="Aradska J."/>
            <person name="Bulat T."/>
            <person name="Smidak R."/>
            <person name="Sarate P."/>
            <person name="Gangsoo J."/>
            <person name="Sialana F."/>
            <person name="Bilban M."/>
            <person name="Lubec G."/>
        </authorList>
    </citation>
    <scope>NUCLEOTIDE SEQUENCE</scope>
    <source>
        <tissue evidence="2">Skin</tissue>
    </source>
</reference>
<name>A0A0B7B4B2_9EUPU</name>
<dbReference type="Pfam" id="PF11945">
    <property type="entry name" value="WASH_WAHD"/>
    <property type="match status" value="1"/>
</dbReference>